<sequence length="305" mass="32317">MPDSAVGVDGRTVRCAKCRHSWFQEGPAPSSAQTPPEPEPAQLAESVPDTQAPHPDTAFAQPAVAEPAPAPMPHQSQSTRPGSSAQPAREAIRVPGRAAAPAPAPISAQDAPVAEPAADAASASSATPPRAARKTAGVYDDTTAVHYADEGPSSFDFAPPFRPRRNWTRIATFGSVLFAVVTLGLTGAVAWGGLPDWLPIPHQTFSQAQPDLQLDFPRKRQDRKPLPDGTEFFSVSGTISNIGSEARKVPSLLVVLRDKRDRIVYEKEVVPSKRKLAPGEAITVNEALTDIPKAASAAEIGWKPE</sequence>
<dbReference type="NCBIfam" id="TIGR02098">
    <property type="entry name" value="MJ0042_CXXC"/>
    <property type="match status" value="1"/>
</dbReference>
<feature type="region of interest" description="Disordered" evidence="1">
    <location>
        <begin position="23"/>
        <end position="136"/>
    </location>
</feature>
<gene>
    <name evidence="3" type="ORF">L284_07930</name>
</gene>
<dbReference type="PATRIC" id="fig|1096930.3.peg.1563"/>
<organism evidence="3 4">
    <name type="scientific">Novosphingobium lindaniclasticum LE124</name>
    <dbReference type="NCBI Taxonomy" id="1096930"/>
    <lineage>
        <taxon>Bacteria</taxon>
        <taxon>Pseudomonadati</taxon>
        <taxon>Pseudomonadota</taxon>
        <taxon>Alphaproteobacteria</taxon>
        <taxon>Sphingomonadales</taxon>
        <taxon>Sphingomonadaceae</taxon>
        <taxon>Novosphingobium</taxon>
    </lineage>
</organism>
<evidence type="ECO:0000256" key="2">
    <source>
        <dbReference type="SAM" id="Phobius"/>
    </source>
</evidence>
<feature type="compositionally biased region" description="Low complexity" evidence="1">
    <location>
        <begin position="95"/>
        <end position="130"/>
    </location>
</feature>
<feature type="compositionally biased region" description="Polar residues" evidence="1">
    <location>
        <begin position="74"/>
        <end position="86"/>
    </location>
</feature>
<dbReference type="eggNOG" id="ENOG5032ZVA">
    <property type="taxonomic scope" value="Bacteria"/>
</dbReference>
<keyword evidence="2" id="KW-0472">Membrane</keyword>
<accession>T0HWM7</accession>
<keyword evidence="4" id="KW-1185">Reference proteome</keyword>
<proteinExistence type="predicted"/>
<feature type="compositionally biased region" description="Low complexity" evidence="1">
    <location>
        <begin position="58"/>
        <end position="67"/>
    </location>
</feature>
<dbReference type="Proteomes" id="UP000015527">
    <property type="component" value="Unassembled WGS sequence"/>
</dbReference>
<keyword evidence="2" id="KW-1133">Transmembrane helix</keyword>
<evidence type="ECO:0008006" key="5">
    <source>
        <dbReference type="Google" id="ProtNLM"/>
    </source>
</evidence>
<protein>
    <recommendedName>
        <fullName evidence="5">Thioredoxin</fullName>
    </recommendedName>
</protein>
<comment type="caution">
    <text evidence="3">The sequence shown here is derived from an EMBL/GenBank/DDBJ whole genome shotgun (WGS) entry which is preliminary data.</text>
</comment>
<feature type="transmembrane region" description="Helical" evidence="2">
    <location>
        <begin position="170"/>
        <end position="194"/>
    </location>
</feature>
<reference evidence="3 4" key="1">
    <citation type="journal article" date="2013" name="Genome Announc.">
        <title>Genome Sequence of Novosphingobium lindaniclasticum LE124T, Isolated from a Hexachlorocyclohexane Dumpsite.</title>
        <authorList>
            <person name="Saxena A."/>
            <person name="Nayyar N."/>
            <person name="Sangwan N."/>
            <person name="Kumari R."/>
            <person name="Khurana J.P."/>
            <person name="Lal R."/>
        </authorList>
    </citation>
    <scope>NUCLEOTIDE SEQUENCE [LARGE SCALE GENOMIC DNA]</scope>
    <source>
        <strain evidence="3 4">LE124</strain>
    </source>
</reference>
<dbReference type="EMBL" id="ATHL01000055">
    <property type="protein sequence ID" value="EQB17482.1"/>
    <property type="molecule type" value="Genomic_DNA"/>
</dbReference>
<dbReference type="AlphaFoldDB" id="T0HWM7"/>
<evidence type="ECO:0000313" key="3">
    <source>
        <dbReference type="EMBL" id="EQB17482.1"/>
    </source>
</evidence>
<evidence type="ECO:0000313" key="4">
    <source>
        <dbReference type="Proteomes" id="UP000015527"/>
    </source>
</evidence>
<name>T0HWM7_9SPHN</name>
<keyword evidence="2" id="KW-0812">Transmembrane</keyword>
<dbReference type="InterPro" id="IPR011723">
    <property type="entry name" value="Znf/thioredoxin_put"/>
</dbReference>
<evidence type="ECO:0000256" key="1">
    <source>
        <dbReference type="SAM" id="MobiDB-lite"/>
    </source>
</evidence>